<protein>
    <submittedName>
        <fullName evidence="5">Methyltransferase family protein</fullName>
    </submittedName>
</protein>
<keyword evidence="2 5" id="KW-0808">Transferase</keyword>
<dbReference type="CDD" id="cd02440">
    <property type="entry name" value="AdoMet_MTases"/>
    <property type="match status" value="1"/>
</dbReference>
<evidence type="ECO:0000256" key="3">
    <source>
        <dbReference type="ARBA" id="ARBA00022691"/>
    </source>
</evidence>
<keyword evidence="6" id="KW-1185">Reference proteome</keyword>
<evidence type="ECO:0000256" key="2">
    <source>
        <dbReference type="ARBA" id="ARBA00022679"/>
    </source>
</evidence>
<proteinExistence type="predicted"/>
<dbReference type="GO" id="GO:0032259">
    <property type="term" value="P:methylation"/>
    <property type="evidence" value="ECO:0007669"/>
    <property type="project" value="UniProtKB-KW"/>
</dbReference>
<dbReference type="Proteomes" id="UP000275356">
    <property type="component" value="Unassembled WGS sequence"/>
</dbReference>
<dbReference type="SUPFAM" id="SSF53335">
    <property type="entry name" value="S-adenosyl-L-methionine-dependent methyltransferases"/>
    <property type="match status" value="1"/>
</dbReference>
<evidence type="ECO:0000259" key="4">
    <source>
        <dbReference type="Pfam" id="PF13649"/>
    </source>
</evidence>
<evidence type="ECO:0000313" key="5">
    <source>
        <dbReference type="EMBL" id="ROR93522.1"/>
    </source>
</evidence>
<dbReference type="PANTHER" id="PTHR43464:SF19">
    <property type="entry name" value="UBIQUINONE BIOSYNTHESIS O-METHYLTRANSFERASE, MITOCHONDRIAL"/>
    <property type="match status" value="1"/>
</dbReference>
<dbReference type="Pfam" id="PF13649">
    <property type="entry name" value="Methyltransf_25"/>
    <property type="match status" value="1"/>
</dbReference>
<organism evidence="5 6">
    <name type="scientific">Salana multivorans</name>
    <dbReference type="NCBI Taxonomy" id="120377"/>
    <lineage>
        <taxon>Bacteria</taxon>
        <taxon>Bacillati</taxon>
        <taxon>Actinomycetota</taxon>
        <taxon>Actinomycetes</taxon>
        <taxon>Micrococcales</taxon>
        <taxon>Beutenbergiaceae</taxon>
        <taxon>Salana</taxon>
    </lineage>
</organism>
<dbReference type="RefSeq" id="WP_245968096.1">
    <property type="nucleotide sequence ID" value="NZ_RKHQ01000002.1"/>
</dbReference>
<gene>
    <name evidence="5" type="ORF">EDD28_2938</name>
</gene>
<dbReference type="EMBL" id="RKHQ01000002">
    <property type="protein sequence ID" value="ROR93522.1"/>
    <property type="molecule type" value="Genomic_DNA"/>
</dbReference>
<dbReference type="GO" id="GO:0008168">
    <property type="term" value="F:methyltransferase activity"/>
    <property type="evidence" value="ECO:0007669"/>
    <property type="project" value="UniProtKB-KW"/>
</dbReference>
<feature type="domain" description="Methyltransferase" evidence="4">
    <location>
        <begin position="56"/>
        <end position="151"/>
    </location>
</feature>
<accession>A0A3N2D172</accession>
<evidence type="ECO:0000313" key="6">
    <source>
        <dbReference type="Proteomes" id="UP000275356"/>
    </source>
</evidence>
<dbReference type="Gene3D" id="3.40.50.150">
    <property type="entry name" value="Vaccinia Virus protein VP39"/>
    <property type="match status" value="1"/>
</dbReference>
<dbReference type="InterPro" id="IPR029063">
    <property type="entry name" value="SAM-dependent_MTases_sf"/>
</dbReference>
<evidence type="ECO:0000256" key="1">
    <source>
        <dbReference type="ARBA" id="ARBA00022603"/>
    </source>
</evidence>
<dbReference type="InterPro" id="IPR041698">
    <property type="entry name" value="Methyltransf_25"/>
</dbReference>
<comment type="caution">
    <text evidence="5">The sequence shown here is derived from an EMBL/GenBank/DDBJ whole genome shotgun (WGS) entry which is preliminary data.</text>
</comment>
<keyword evidence="1 5" id="KW-0489">Methyltransferase</keyword>
<dbReference type="AlphaFoldDB" id="A0A3N2D172"/>
<reference evidence="5 6" key="1">
    <citation type="submission" date="2018-11" db="EMBL/GenBank/DDBJ databases">
        <title>Sequencing the genomes of 1000 actinobacteria strains.</title>
        <authorList>
            <person name="Klenk H.-P."/>
        </authorList>
    </citation>
    <scope>NUCLEOTIDE SEQUENCE [LARGE SCALE GENOMIC DNA]</scope>
    <source>
        <strain evidence="5 6">DSM 13521</strain>
    </source>
</reference>
<keyword evidence="3" id="KW-0949">S-adenosyl-L-methionine</keyword>
<name>A0A3N2D172_9MICO</name>
<sequence length="207" mass="22071">MTREDWGPSRWELIVAERPGHSQWYIERFRAMEREGADIVGEARLADAMLGRGSRVLDAGCGPGRIAGWLAARGHDVVGVDVDPDLVEAARSDHSGPTYVVSDLSELDLPAAGIAEPFDLVIVAGNVVTFLAPGSEVEVLRRLAAHLAPGGRIVIGFGLGRGYDLASFEADVSSAGLRESLRLAAWDVRPWTPSSDFVVSVLEPSGA</sequence>
<dbReference type="PANTHER" id="PTHR43464">
    <property type="entry name" value="METHYLTRANSFERASE"/>
    <property type="match status" value="1"/>
</dbReference>